<keyword evidence="2" id="KW-0812">Transmembrane</keyword>
<dbReference type="Proteomes" id="UP001281614">
    <property type="component" value="Unassembled WGS sequence"/>
</dbReference>
<feature type="chain" id="PRO_5042021118" evidence="3">
    <location>
        <begin position="18"/>
        <end position="157"/>
    </location>
</feature>
<feature type="signal peptide" evidence="3">
    <location>
        <begin position="1"/>
        <end position="17"/>
    </location>
</feature>
<keyword evidence="2" id="KW-0472">Membrane</keyword>
<evidence type="ECO:0000313" key="5">
    <source>
        <dbReference type="Proteomes" id="UP001281614"/>
    </source>
</evidence>
<proteinExistence type="predicted"/>
<evidence type="ECO:0000256" key="1">
    <source>
        <dbReference type="SAM" id="MobiDB-lite"/>
    </source>
</evidence>
<sequence>MKSAFVLAAFAPLVVLAVPPACLLTSLGQQGVPGGVEYICEVKQKDMLGNMTVTCDVKDLQPAYENFASTCAQVGIEVAKLPPPSSSSSPLPTPSATNSDASSIPQATAAPSTTISTSTPSASTSKPASAAAAIAPHAVLFTIFGLSTTGLFSIVFL</sequence>
<keyword evidence="5" id="KW-1185">Reference proteome</keyword>
<reference evidence="4" key="1">
    <citation type="submission" date="2023-02" db="EMBL/GenBank/DDBJ databases">
        <title>Colletotrichum kahawae CIFC_Que2 genome sequencing and assembly.</title>
        <authorList>
            <person name="Baroncelli R."/>
        </authorList>
    </citation>
    <scope>NUCLEOTIDE SEQUENCE</scope>
    <source>
        <strain evidence="4">CIFC_Que2</strain>
    </source>
</reference>
<organism evidence="4 5">
    <name type="scientific">Colletotrichum kahawae</name>
    <name type="common">Coffee berry disease fungus</name>
    <dbReference type="NCBI Taxonomy" id="34407"/>
    <lineage>
        <taxon>Eukaryota</taxon>
        <taxon>Fungi</taxon>
        <taxon>Dikarya</taxon>
        <taxon>Ascomycota</taxon>
        <taxon>Pezizomycotina</taxon>
        <taxon>Sordariomycetes</taxon>
        <taxon>Hypocreomycetidae</taxon>
        <taxon>Glomerellales</taxon>
        <taxon>Glomerellaceae</taxon>
        <taxon>Colletotrichum</taxon>
        <taxon>Colletotrichum gloeosporioides species complex</taxon>
    </lineage>
</organism>
<dbReference type="AlphaFoldDB" id="A0AAD9Y595"/>
<feature type="compositionally biased region" description="Low complexity" evidence="1">
    <location>
        <begin position="101"/>
        <end position="122"/>
    </location>
</feature>
<keyword evidence="3" id="KW-0732">Signal</keyword>
<accession>A0AAD9Y595</accession>
<feature type="transmembrane region" description="Helical" evidence="2">
    <location>
        <begin position="134"/>
        <end position="156"/>
    </location>
</feature>
<feature type="region of interest" description="Disordered" evidence="1">
    <location>
        <begin position="81"/>
        <end position="122"/>
    </location>
</feature>
<name>A0AAD9Y595_COLKA</name>
<gene>
    <name evidence="4" type="ORF">CKAH01_01881</name>
</gene>
<evidence type="ECO:0000313" key="4">
    <source>
        <dbReference type="EMBL" id="KAK2735500.1"/>
    </source>
</evidence>
<dbReference type="EMBL" id="VYYT01000444">
    <property type="protein sequence ID" value="KAK2735500.1"/>
    <property type="molecule type" value="Genomic_DNA"/>
</dbReference>
<keyword evidence="2" id="KW-1133">Transmembrane helix</keyword>
<comment type="caution">
    <text evidence="4">The sequence shown here is derived from an EMBL/GenBank/DDBJ whole genome shotgun (WGS) entry which is preliminary data.</text>
</comment>
<evidence type="ECO:0000256" key="3">
    <source>
        <dbReference type="SAM" id="SignalP"/>
    </source>
</evidence>
<evidence type="ECO:0000256" key="2">
    <source>
        <dbReference type="SAM" id="Phobius"/>
    </source>
</evidence>
<protein>
    <submittedName>
        <fullName evidence="4">Uncharacterized protein</fullName>
    </submittedName>
</protein>